<name>A0AA40GDL8_9HYME</name>
<evidence type="ECO:0000313" key="2">
    <source>
        <dbReference type="Proteomes" id="UP001177670"/>
    </source>
</evidence>
<gene>
    <name evidence="1" type="ORF">K0M31_000484</name>
</gene>
<organism evidence="1 2">
    <name type="scientific">Melipona bicolor</name>
    <dbReference type="NCBI Taxonomy" id="60889"/>
    <lineage>
        <taxon>Eukaryota</taxon>
        <taxon>Metazoa</taxon>
        <taxon>Ecdysozoa</taxon>
        <taxon>Arthropoda</taxon>
        <taxon>Hexapoda</taxon>
        <taxon>Insecta</taxon>
        <taxon>Pterygota</taxon>
        <taxon>Neoptera</taxon>
        <taxon>Endopterygota</taxon>
        <taxon>Hymenoptera</taxon>
        <taxon>Apocrita</taxon>
        <taxon>Aculeata</taxon>
        <taxon>Apoidea</taxon>
        <taxon>Anthophila</taxon>
        <taxon>Apidae</taxon>
        <taxon>Melipona</taxon>
    </lineage>
</organism>
<dbReference type="EMBL" id="JAHYIQ010000001">
    <property type="protein sequence ID" value="KAK1135912.1"/>
    <property type="molecule type" value="Genomic_DNA"/>
</dbReference>
<dbReference type="Proteomes" id="UP001177670">
    <property type="component" value="Unassembled WGS sequence"/>
</dbReference>
<comment type="caution">
    <text evidence="1">The sequence shown here is derived from an EMBL/GenBank/DDBJ whole genome shotgun (WGS) entry which is preliminary data.</text>
</comment>
<dbReference type="AlphaFoldDB" id="A0AA40GDL8"/>
<reference evidence="1" key="1">
    <citation type="submission" date="2021-10" db="EMBL/GenBank/DDBJ databases">
        <title>Melipona bicolor Genome sequencing and assembly.</title>
        <authorList>
            <person name="Araujo N.S."/>
            <person name="Arias M.C."/>
        </authorList>
    </citation>
    <scope>NUCLEOTIDE SEQUENCE</scope>
    <source>
        <strain evidence="1">USP_2M_L1-L4_2017</strain>
        <tissue evidence="1">Whole body</tissue>
    </source>
</reference>
<keyword evidence="2" id="KW-1185">Reference proteome</keyword>
<proteinExistence type="predicted"/>
<accession>A0AA40GDL8</accession>
<evidence type="ECO:0000313" key="1">
    <source>
        <dbReference type="EMBL" id="KAK1135912.1"/>
    </source>
</evidence>
<sequence>MAAITRDADPTVQPISRLDVQQRGPVTRVPDLLVKDTQSQKRAVANGVYLCLLPAFPHKRNLSLPSNNTIVVTPQEITRNLPFVPSTHNPDRISYTK</sequence>
<protein>
    <submittedName>
        <fullName evidence="1">Uncharacterized protein</fullName>
    </submittedName>
</protein>